<dbReference type="InterPro" id="IPR002645">
    <property type="entry name" value="STAS_dom"/>
</dbReference>
<dbReference type="AlphaFoldDB" id="A0A919RLG9"/>
<dbReference type="InterPro" id="IPR036513">
    <property type="entry name" value="STAS_dom_sf"/>
</dbReference>
<feature type="domain" description="STAS" evidence="1">
    <location>
        <begin position="4"/>
        <end position="91"/>
    </location>
</feature>
<evidence type="ECO:0000259" key="1">
    <source>
        <dbReference type="PROSITE" id="PS50801"/>
    </source>
</evidence>
<dbReference type="Proteomes" id="UP000606172">
    <property type="component" value="Unassembled WGS sequence"/>
</dbReference>
<gene>
    <name evidence="2" type="ORF">Ssi02_45320</name>
</gene>
<dbReference type="EMBL" id="BOOW01000029">
    <property type="protein sequence ID" value="GII94301.1"/>
    <property type="molecule type" value="Genomic_DNA"/>
</dbReference>
<reference evidence="2" key="1">
    <citation type="submission" date="2021-01" db="EMBL/GenBank/DDBJ databases">
        <title>Whole genome shotgun sequence of Sinosporangium siamense NBRC 109515.</title>
        <authorList>
            <person name="Komaki H."/>
            <person name="Tamura T."/>
        </authorList>
    </citation>
    <scope>NUCLEOTIDE SEQUENCE</scope>
    <source>
        <strain evidence="2">NBRC 109515</strain>
    </source>
</reference>
<dbReference type="RefSeq" id="WP_204028607.1">
    <property type="nucleotide sequence ID" value="NZ_BOOW01000029.1"/>
</dbReference>
<dbReference type="PANTHER" id="PTHR33495">
    <property type="entry name" value="ANTI-SIGMA FACTOR ANTAGONIST TM_1081-RELATED-RELATED"/>
    <property type="match status" value="1"/>
</dbReference>
<name>A0A919RLG9_9ACTN</name>
<accession>A0A919RLG9</accession>
<evidence type="ECO:0000313" key="3">
    <source>
        <dbReference type="Proteomes" id="UP000606172"/>
    </source>
</evidence>
<proteinExistence type="predicted"/>
<dbReference type="GO" id="GO:0043856">
    <property type="term" value="F:anti-sigma factor antagonist activity"/>
    <property type="evidence" value="ECO:0007669"/>
    <property type="project" value="TreeGrafter"/>
</dbReference>
<comment type="caution">
    <text evidence="2">The sequence shown here is derived from an EMBL/GenBank/DDBJ whole genome shotgun (WGS) entry which is preliminary data.</text>
</comment>
<dbReference type="SUPFAM" id="SSF52091">
    <property type="entry name" value="SpoIIaa-like"/>
    <property type="match status" value="1"/>
</dbReference>
<organism evidence="2 3">
    <name type="scientific">Sinosporangium siamense</name>
    <dbReference type="NCBI Taxonomy" id="1367973"/>
    <lineage>
        <taxon>Bacteria</taxon>
        <taxon>Bacillati</taxon>
        <taxon>Actinomycetota</taxon>
        <taxon>Actinomycetes</taxon>
        <taxon>Streptosporangiales</taxon>
        <taxon>Streptosporangiaceae</taxon>
        <taxon>Sinosporangium</taxon>
    </lineage>
</organism>
<dbReference type="Gene3D" id="3.30.750.24">
    <property type="entry name" value="STAS domain"/>
    <property type="match status" value="1"/>
</dbReference>
<sequence>MSALSVQAVYYNRFCLLVLSGELDVLSAPQVRRALTEVLSRRNRIVVDAARLTFCDCTGIRVLAGGHRRAVAAGGGLSLAFAHGLLQRLLEIDRCIGAGPGGELVTTLRW</sequence>
<evidence type="ECO:0000313" key="2">
    <source>
        <dbReference type="EMBL" id="GII94301.1"/>
    </source>
</evidence>
<keyword evidence="3" id="KW-1185">Reference proteome</keyword>
<dbReference type="PANTHER" id="PTHR33495:SF2">
    <property type="entry name" value="ANTI-SIGMA FACTOR ANTAGONIST TM_1081-RELATED"/>
    <property type="match status" value="1"/>
</dbReference>
<dbReference type="InterPro" id="IPR058548">
    <property type="entry name" value="MlaB-like_STAS"/>
</dbReference>
<dbReference type="PROSITE" id="PS50801">
    <property type="entry name" value="STAS"/>
    <property type="match status" value="1"/>
</dbReference>
<dbReference type="Pfam" id="PF13466">
    <property type="entry name" value="STAS_2"/>
    <property type="match status" value="1"/>
</dbReference>
<protein>
    <recommendedName>
        <fullName evidence="1">STAS domain-containing protein</fullName>
    </recommendedName>
</protein>
<dbReference type="CDD" id="cd07043">
    <property type="entry name" value="STAS_anti-anti-sigma_factors"/>
    <property type="match status" value="1"/>
</dbReference>